<keyword evidence="5 16" id="KW-0820">tRNA-binding</keyword>
<sequence length="804" mass="88516">MKISYKWLQEYLDLDLPAKEVAEKIERSAVEVDSVTVPMDGLKKIVVGEVVSLEDHPDSDHLHVCQVDVGEAENLQIVCGAPNVAAGKKVIVALPGSRIAGNVKIKKSKMRGIESSGMLCSLEELGMAKDVVPKEWADGIYFLPDDAVLGEPVFAYLGMDDALIDIDVTPNRGDMLSIFGTVKDLAAIYDLQDHFEVKELTEDGDQATDKQITVVADPDLAPTYKVRVINNVKVKPSPVWLQIRLWQAGIRPINNVVDVTNYVLWKYGQPLHAYDLAKIAGEHLEVRKAKENETIQTLDEKEYELTSTDTIIADQNGAVGIAGIMGGLNSEVTDQTTDIVLEAAVFDPISTRKTARHHVIHTEAAQRFERGINVAGVQRALDEAAARIQDLAAGNVAKGTINATELQTTPPTISITVNRVNQVLGTDLTEADIIAIFDRLGFETQVNNEAIAVTVPLRRWDIFEAADLYEEIARIYGYDELPTTLPVAQETVGSLTAAQKITRASRHVLEGLGLTQAISYSLTTADKAKMFLMQPSELTKLNWPMTQDHSVLRMSLVSGLLDDVAYNNAHHVKNVALYEQGRVFYKTDVDQIRPVEVEHLAGVISGEFGSASWNQAAQPADFYQLKGIVNQLLTNLSVVGPVEYVATAEFPEMHPGKTAKILVHEHEVGFIGEIHPSVAKQFKIGTTYAFELNLQELIDMPKQDSNYEPVAKYPAIKRDIAIEVAKDVTNSQVMAIINKRGGKYLKEVNLFDVYAGSKVAAGRKSLAYSLTYVNPKDTLKDEEVNAAFDKIKKHLTEELNASIR</sequence>
<dbReference type="SUPFAM" id="SSF46955">
    <property type="entry name" value="Putative DNA-binding domain"/>
    <property type="match status" value="1"/>
</dbReference>
<keyword evidence="7 15" id="KW-0479">Metal-binding</keyword>
<comment type="similarity">
    <text evidence="2 15">Belongs to the phenylalanyl-tRNA synthetase beta subunit family. Type 1 subfamily.</text>
</comment>
<evidence type="ECO:0000259" key="17">
    <source>
        <dbReference type="PROSITE" id="PS50886"/>
    </source>
</evidence>
<feature type="binding site" evidence="15">
    <location>
        <position position="461"/>
    </location>
    <ligand>
        <name>Mg(2+)</name>
        <dbReference type="ChEBI" id="CHEBI:18420"/>
        <note>shared with alpha subunit</note>
    </ligand>
</feature>
<feature type="domain" description="FDX-ACB" evidence="18">
    <location>
        <begin position="711"/>
        <end position="804"/>
    </location>
</feature>
<dbReference type="GO" id="GO:0000049">
    <property type="term" value="F:tRNA binding"/>
    <property type="evidence" value="ECO:0007669"/>
    <property type="project" value="UniProtKB-UniRule"/>
</dbReference>
<keyword evidence="12 15" id="KW-0648">Protein biosynthesis</keyword>
<dbReference type="GO" id="GO:0009328">
    <property type="term" value="C:phenylalanine-tRNA ligase complex"/>
    <property type="evidence" value="ECO:0007669"/>
    <property type="project" value="TreeGrafter"/>
</dbReference>
<dbReference type="FunFam" id="3.30.930.10:FF:000022">
    <property type="entry name" value="Phenylalanine--tRNA ligase beta subunit"/>
    <property type="match status" value="1"/>
</dbReference>
<dbReference type="Gene3D" id="3.30.930.10">
    <property type="entry name" value="Bira Bifunctional Protein, Domain 2"/>
    <property type="match status" value="1"/>
</dbReference>
<dbReference type="CDD" id="cd00769">
    <property type="entry name" value="PheRS_beta_core"/>
    <property type="match status" value="1"/>
</dbReference>
<dbReference type="FunFam" id="3.50.40.10:FF:000001">
    <property type="entry name" value="Phenylalanine--tRNA ligase beta subunit"/>
    <property type="match status" value="1"/>
</dbReference>
<dbReference type="InterPro" id="IPR045060">
    <property type="entry name" value="Phe-tRNA-ligase_IIc_bsu"/>
</dbReference>
<dbReference type="FunFam" id="3.30.56.10:FF:000002">
    <property type="entry name" value="Phenylalanine--tRNA ligase beta subunit"/>
    <property type="match status" value="1"/>
</dbReference>
<evidence type="ECO:0000313" key="21">
    <source>
        <dbReference type="Proteomes" id="UP000051256"/>
    </source>
</evidence>
<comment type="subcellular location">
    <subcellularLocation>
        <location evidence="1 15">Cytoplasm</location>
    </subcellularLocation>
</comment>
<dbReference type="FunFam" id="2.40.50.140:FF:000045">
    <property type="entry name" value="Phenylalanine--tRNA ligase beta subunit"/>
    <property type="match status" value="1"/>
</dbReference>
<dbReference type="EC" id="6.1.1.20" evidence="15"/>
<evidence type="ECO:0000313" key="20">
    <source>
        <dbReference type="EMBL" id="KRM93927.1"/>
    </source>
</evidence>
<evidence type="ECO:0000256" key="14">
    <source>
        <dbReference type="ARBA" id="ARBA00049255"/>
    </source>
</evidence>
<dbReference type="InterPro" id="IPR020825">
    <property type="entry name" value="Phe-tRNA_synthase-like_B3/B4"/>
</dbReference>
<feature type="domain" description="B5" evidence="19">
    <location>
        <begin position="408"/>
        <end position="483"/>
    </location>
</feature>
<evidence type="ECO:0000256" key="13">
    <source>
        <dbReference type="ARBA" id="ARBA00023146"/>
    </source>
</evidence>
<dbReference type="HAMAP" id="MF_00283">
    <property type="entry name" value="Phe_tRNA_synth_beta1"/>
    <property type="match status" value="1"/>
</dbReference>
<dbReference type="PROSITE" id="PS50886">
    <property type="entry name" value="TRBD"/>
    <property type="match status" value="1"/>
</dbReference>
<dbReference type="InterPro" id="IPR002547">
    <property type="entry name" value="tRNA-bd_dom"/>
</dbReference>
<dbReference type="InterPro" id="IPR005146">
    <property type="entry name" value="B3/B4_tRNA-bd"/>
</dbReference>
<dbReference type="CDD" id="cd02796">
    <property type="entry name" value="tRNA_bind_bactPheRS"/>
    <property type="match status" value="1"/>
</dbReference>
<comment type="caution">
    <text evidence="20">The sequence shown here is derived from an EMBL/GenBank/DDBJ whole genome shotgun (WGS) entry which is preliminary data.</text>
</comment>
<keyword evidence="8 15" id="KW-0547">Nucleotide-binding</keyword>
<dbReference type="SMART" id="SM00874">
    <property type="entry name" value="B5"/>
    <property type="match status" value="1"/>
</dbReference>
<dbReference type="Gene3D" id="3.50.40.10">
    <property type="entry name" value="Phenylalanyl-trna Synthetase, Chain B, domain 3"/>
    <property type="match status" value="1"/>
</dbReference>
<evidence type="ECO:0000256" key="7">
    <source>
        <dbReference type="ARBA" id="ARBA00022723"/>
    </source>
</evidence>
<comment type="cofactor">
    <cofactor evidence="15">
        <name>Mg(2+)</name>
        <dbReference type="ChEBI" id="CHEBI:18420"/>
    </cofactor>
    <text evidence="15">Binds 2 magnesium ions per tetramer.</text>
</comment>
<dbReference type="Gene3D" id="2.40.50.140">
    <property type="entry name" value="Nucleic acid-binding proteins"/>
    <property type="match status" value="1"/>
</dbReference>
<dbReference type="Pfam" id="PF17759">
    <property type="entry name" value="tRNA_synthFbeta"/>
    <property type="match status" value="1"/>
</dbReference>
<dbReference type="Gene3D" id="3.30.70.380">
    <property type="entry name" value="Ferrodoxin-fold anticodon-binding domain"/>
    <property type="match status" value="1"/>
</dbReference>
<evidence type="ECO:0000256" key="1">
    <source>
        <dbReference type="ARBA" id="ARBA00004496"/>
    </source>
</evidence>
<organism evidence="20 21">
    <name type="scientific">Lentilactobacillus senioris DSM 24302 = JCM 17472</name>
    <dbReference type="NCBI Taxonomy" id="1423802"/>
    <lineage>
        <taxon>Bacteria</taxon>
        <taxon>Bacillati</taxon>
        <taxon>Bacillota</taxon>
        <taxon>Bacilli</taxon>
        <taxon>Lactobacillales</taxon>
        <taxon>Lactobacillaceae</taxon>
        <taxon>Lentilactobacillus</taxon>
    </lineage>
</organism>
<dbReference type="AlphaFoldDB" id="A0A0R2CQT8"/>
<dbReference type="PATRIC" id="fig|1423802.4.peg.658"/>
<evidence type="ECO:0000256" key="4">
    <source>
        <dbReference type="ARBA" id="ARBA00022490"/>
    </source>
</evidence>
<evidence type="ECO:0000256" key="12">
    <source>
        <dbReference type="ARBA" id="ARBA00022917"/>
    </source>
</evidence>
<evidence type="ECO:0000259" key="19">
    <source>
        <dbReference type="PROSITE" id="PS51483"/>
    </source>
</evidence>
<evidence type="ECO:0000259" key="18">
    <source>
        <dbReference type="PROSITE" id="PS51447"/>
    </source>
</evidence>
<dbReference type="InterPro" id="IPR012340">
    <property type="entry name" value="NA-bd_OB-fold"/>
</dbReference>
<evidence type="ECO:0000256" key="2">
    <source>
        <dbReference type="ARBA" id="ARBA00008653"/>
    </source>
</evidence>
<dbReference type="NCBIfam" id="TIGR00472">
    <property type="entry name" value="pheT_bact"/>
    <property type="match status" value="1"/>
</dbReference>
<evidence type="ECO:0000256" key="9">
    <source>
        <dbReference type="ARBA" id="ARBA00022840"/>
    </source>
</evidence>
<evidence type="ECO:0000256" key="3">
    <source>
        <dbReference type="ARBA" id="ARBA00011209"/>
    </source>
</evidence>
<dbReference type="Pfam" id="PF03483">
    <property type="entry name" value="B3_4"/>
    <property type="match status" value="1"/>
</dbReference>
<evidence type="ECO:0000256" key="11">
    <source>
        <dbReference type="ARBA" id="ARBA00022884"/>
    </source>
</evidence>
<dbReference type="SUPFAM" id="SSF54991">
    <property type="entry name" value="Anticodon-binding domain of PheRS"/>
    <property type="match status" value="1"/>
</dbReference>
<evidence type="ECO:0000256" key="15">
    <source>
        <dbReference type="HAMAP-Rule" id="MF_00283"/>
    </source>
</evidence>
<keyword evidence="4 15" id="KW-0963">Cytoplasm</keyword>
<feature type="domain" description="TRNA-binding" evidence="17">
    <location>
        <begin position="39"/>
        <end position="154"/>
    </location>
</feature>
<evidence type="ECO:0000256" key="10">
    <source>
        <dbReference type="ARBA" id="ARBA00022842"/>
    </source>
</evidence>
<keyword evidence="6 15" id="KW-0436">Ligase</keyword>
<feature type="binding site" evidence="15">
    <location>
        <position position="470"/>
    </location>
    <ligand>
        <name>Mg(2+)</name>
        <dbReference type="ChEBI" id="CHEBI:18420"/>
        <note>shared with alpha subunit</note>
    </ligand>
</feature>
<evidence type="ECO:0000256" key="16">
    <source>
        <dbReference type="PROSITE-ProRule" id="PRU00209"/>
    </source>
</evidence>
<protein>
    <recommendedName>
        <fullName evidence="15">Phenylalanine--tRNA ligase beta subunit</fullName>
        <ecNumber evidence="15">6.1.1.20</ecNumber>
    </recommendedName>
    <alternativeName>
        <fullName evidence="15">Phenylalanyl-tRNA synthetase beta subunit</fullName>
        <shortName evidence="15">PheRS</shortName>
    </alternativeName>
</protein>
<dbReference type="Proteomes" id="UP000051256">
    <property type="component" value="Unassembled WGS sequence"/>
</dbReference>
<dbReference type="GO" id="GO:0005524">
    <property type="term" value="F:ATP binding"/>
    <property type="evidence" value="ECO:0007669"/>
    <property type="project" value="UniProtKB-UniRule"/>
</dbReference>
<dbReference type="PANTHER" id="PTHR10947:SF0">
    <property type="entry name" value="PHENYLALANINE--TRNA LIGASE BETA SUBUNIT"/>
    <property type="match status" value="1"/>
</dbReference>
<keyword evidence="13 15" id="KW-0030">Aminoacyl-tRNA synthetase</keyword>
<dbReference type="GO" id="GO:0016740">
    <property type="term" value="F:transferase activity"/>
    <property type="evidence" value="ECO:0007669"/>
    <property type="project" value="UniProtKB-ARBA"/>
</dbReference>
<dbReference type="InterPro" id="IPR009061">
    <property type="entry name" value="DNA-bd_dom_put_sf"/>
</dbReference>
<dbReference type="NCBIfam" id="NF045760">
    <property type="entry name" value="YtpR"/>
    <property type="match status" value="1"/>
</dbReference>
<accession>A0A0R2CQT8</accession>
<keyword evidence="10 15" id="KW-0460">Magnesium</keyword>
<dbReference type="STRING" id="1423802.FC56_GL000648"/>
<gene>
    <name evidence="15" type="primary">pheT</name>
    <name evidence="20" type="ORF">FC56_GL000648</name>
</gene>
<evidence type="ECO:0000256" key="8">
    <source>
        <dbReference type="ARBA" id="ARBA00022741"/>
    </source>
</evidence>
<comment type="subunit">
    <text evidence="3 15">Tetramer of two alpha and two beta subunits.</text>
</comment>
<dbReference type="SUPFAM" id="SSF55681">
    <property type="entry name" value="Class II aaRS and biotin synthetases"/>
    <property type="match status" value="1"/>
</dbReference>
<dbReference type="InterPro" id="IPR005121">
    <property type="entry name" value="Fdx_antiC-bd"/>
</dbReference>
<keyword evidence="11 16" id="KW-0694">RNA-binding</keyword>
<feature type="binding site" evidence="15">
    <location>
        <position position="471"/>
    </location>
    <ligand>
        <name>Mg(2+)</name>
        <dbReference type="ChEBI" id="CHEBI:18420"/>
        <note>shared with alpha subunit</note>
    </ligand>
</feature>
<keyword evidence="21" id="KW-1185">Reference proteome</keyword>
<dbReference type="GO" id="GO:0006432">
    <property type="term" value="P:phenylalanyl-tRNA aminoacylation"/>
    <property type="evidence" value="ECO:0007669"/>
    <property type="project" value="UniProtKB-UniRule"/>
</dbReference>
<dbReference type="Gene3D" id="3.30.56.10">
    <property type="match status" value="2"/>
</dbReference>
<dbReference type="InterPro" id="IPR004532">
    <property type="entry name" value="Phe-tRNA-ligase_IIc_bsu_bact"/>
</dbReference>
<keyword evidence="9 15" id="KW-0067">ATP-binding</keyword>
<evidence type="ECO:0000256" key="6">
    <source>
        <dbReference type="ARBA" id="ARBA00022598"/>
    </source>
</evidence>
<dbReference type="SUPFAM" id="SSF50249">
    <property type="entry name" value="Nucleic acid-binding proteins"/>
    <property type="match status" value="1"/>
</dbReference>
<dbReference type="InterPro" id="IPR045864">
    <property type="entry name" value="aa-tRNA-synth_II/BPL/LPL"/>
</dbReference>
<dbReference type="InterPro" id="IPR005147">
    <property type="entry name" value="tRNA_synthase_B5-dom"/>
</dbReference>
<dbReference type="InterPro" id="IPR036690">
    <property type="entry name" value="Fdx_antiC-bd_sf"/>
</dbReference>
<dbReference type="Pfam" id="PF03484">
    <property type="entry name" value="B5"/>
    <property type="match status" value="1"/>
</dbReference>
<dbReference type="GO" id="GO:0140096">
    <property type="term" value="F:catalytic activity, acting on a protein"/>
    <property type="evidence" value="ECO:0007669"/>
    <property type="project" value="UniProtKB-ARBA"/>
</dbReference>
<name>A0A0R2CQT8_9LACO</name>
<evidence type="ECO:0000256" key="5">
    <source>
        <dbReference type="ARBA" id="ARBA00022555"/>
    </source>
</evidence>
<proteinExistence type="inferred from homology"/>
<comment type="catalytic activity">
    <reaction evidence="14 15">
        <text>tRNA(Phe) + L-phenylalanine + ATP = L-phenylalanyl-tRNA(Phe) + AMP + diphosphate + H(+)</text>
        <dbReference type="Rhea" id="RHEA:19413"/>
        <dbReference type="Rhea" id="RHEA-COMP:9668"/>
        <dbReference type="Rhea" id="RHEA-COMP:9699"/>
        <dbReference type="ChEBI" id="CHEBI:15378"/>
        <dbReference type="ChEBI" id="CHEBI:30616"/>
        <dbReference type="ChEBI" id="CHEBI:33019"/>
        <dbReference type="ChEBI" id="CHEBI:58095"/>
        <dbReference type="ChEBI" id="CHEBI:78442"/>
        <dbReference type="ChEBI" id="CHEBI:78531"/>
        <dbReference type="ChEBI" id="CHEBI:456215"/>
        <dbReference type="EC" id="6.1.1.20"/>
    </reaction>
</comment>
<dbReference type="InterPro" id="IPR033714">
    <property type="entry name" value="tRNA_bind_bactPheRS"/>
</dbReference>
<dbReference type="GO" id="GO:0004826">
    <property type="term" value="F:phenylalanine-tRNA ligase activity"/>
    <property type="evidence" value="ECO:0007669"/>
    <property type="project" value="UniProtKB-UniRule"/>
</dbReference>
<dbReference type="PROSITE" id="PS51483">
    <property type="entry name" value="B5"/>
    <property type="match status" value="1"/>
</dbReference>
<dbReference type="FunFam" id="3.30.70.380:FF:000001">
    <property type="entry name" value="Phenylalanine--tRNA ligase beta subunit"/>
    <property type="match status" value="1"/>
</dbReference>
<dbReference type="GO" id="GO:0000287">
    <property type="term" value="F:magnesium ion binding"/>
    <property type="evidence" value="ECO:0007669"/>
    <property type="project" value="UniProtKB-UniRule"/>
</dbReference>
<dbReference type="Pfam" id="PF03147">
    <property type="entry name" value="FDX-ACB"/>
    <property type="match status" value="1"/>
</dbReference>
<dbReference type="PROSITE" id="PS51447">
    <property type="entry name" value="FDX_ACB"/>
    <property type="match status" value="1"/>
</dbReference>
<reference evidence="20 21" key="1">
    <citation type="journal article" date="2015" name="Genome Announc.">
        <title>Expanding the biotechnology potential of lactobacilli through comparative genomics of 213 strains and associated genera.</title>
        <authorList>
            <person name="Sun Z."/>
            <person name="Harris H.M."/>
            <person name="McCann A."/>
            <person name="Guo C."/>
            <person name="Argimon S."/>
            <person name="Zhang W."/>
            <person name="Yang X."/>
            <person name="Jeffery I.B."/>
            <person name="Cooney J.C."/>
            <person name="Kagawa T.F."/>
            <person name="Liu W."/>
            <person name="Song Y."/>
            <person name="Salvetti E."/>
            <person name="Wrobel A."/>
            <person name="Rasinkangas P."/>
            <person name="Parkhill J."/>
            <person name="Rea M.C."/>
            <person name="O'Sullivan O."/>
            <person name="Ritari J."/>
            <person name="Douillard F.P."/>
            <person name="Paul Ross R."/>
            <person name="Yang R."/>
            <person name="Briner A.E."/>
            <person name="Felis G.E."/>
            <person name="de Vos W.M."/>
            <person name="Barrangou R."/>
            <person name="Klaenhammer T.R."/>
            <person name="Caufield P.W."/>
            <person name="Cui Y."/>
            <person name="Zhang H."/>
            <person name="O'Toole P.W."/>
        </authorList>
    </citation>
    <scope>NUCLEOTIDE SEQUENCE [LARGE SCALE GENOMIC DNA]</scope>
    <source>
        <strain evidence="20 21">DSM 24302</strain>
    </source>
</reference>
<feature type="binding site" evidence="15">
    <location>
        <position position="467"/>
    </location>
    <ligand>
        <name>Mg(2+)</name>
        <dbReference type="ChEBI" id="CHEBI:18420"/>
        <note>shared with alpha subunit</note>
    </ligand>
</feature>
<dbReference type="Pfam" id="PF01588">
    <property type="entry name" value="tRNA_bind"/>
    <property type="match status" value="1"/>
</dbReference>
<dbReference type="EMBL" id="AYZR01000008">
    <property type="protein sequence ID" value="KRM93927.1"/>
    <property type="molecule type" value="Genomic_DNA"/>
</dbReference>
<dbReference type="SMART" id="SM00896">
    <property type="entry name" value="FDX-ACB"/>
    <property type="match status" value="1"/>
</dbReference>
<dbReference type="PANTHER" id="PTHR10947">
    <property type="entry name" value="PHENYLALANYL-TRNA SYNTHETASE BETA CHAIN AND LEUCINE-RICH REPEAT-CONTAINING PROTEIN 47"/>
    <property type="match status" value="1"/>
</dbReference>
<dbReference type="SMART" id="SM00873">
    <property type="entry name" value="B3_4"/>
    <property type="match status" value="1"/>
</dbReference>
<dbReference type="InterPro" id="IPR041616">
    <property type="entry name" value="PheRS_beta_core"/>
</dbReference>
<dbReference type="SUPFAM" id="SSF56037">
    <property type="entry name" value="PheT/TilS domain"/>
    <property type="match status" value="1"/>
</dbReference>
<dbReference type="RefSeq" id="WP_056978395.1">
    <property type="nucleotide sequence ID" value="NZ_AYZR01000008.1"/>
</dbReference>